<evidence type="ECO:0000259" key="3">
    <source>
        <dbReference type="Pfam" id="PF00930"/>
    </source>
</evidence>
<dbReference type="SUPFAM" id="SSF82171">
    <property type="entry name" value="DPP6 N-terminal domain-like"/>
    <property type="match status" value="1"/>
</dbReference>
<name>A0ABW8K5F4_9GAMM</name>
<dbReference type="Gene3D" id="2.140.10.30">
    <property type="entry name" value="Dipeptidylpeptidase IV, N-terminal domain"/>
    <property type="match status" value="1"/>
</dbReference>
<dbReference type="Gene3D" id="3.40.50.1820">
    <property type="entry name" value="alpha/beta hydrolase"/>
    <property type="match status" value="1"/>
</dbReference>
<dbReference type="RefSeq" id="WP_379985179.1">
    <property type="nucleotide sequence ID" value="NZ_JADIKD010000009.1"/>
</dbReference>
<evidence type="ECO:0000313" key="4">
    <source>
        <dbReference type="EMBL" id="MFK2917376.1"/>
    </source>
</evidence>
<feature type="chain" id="PRO_5046677598" evidence="1">
    <location>
        <begin position="24"/>
        <end position="746"/>
    </location>
</feature>
<protein>
    <submittedName>
        <fullName evidence="4">S9 family peptidase</fullName>
    </submittedName>
</protein>
<feature type="signal peptide" evidence="1">
    <location>
        <begin position="1"/>
        <end position="23"/>
    </location>
</feature>
<dbReference type="PANTHER" id="PTHR11731:SF193">
    <property type="entry name" value="DIPEPTIDYL PEPTIDASE 9"/>
    <property type="match status" value="1"/>
</dbReference>
<feature type="domain" description="Dipeptidylpeptidase IV N-terminal" evidence="3">
    <location>
        <begin position="215"/>
        <end position="459"/>
    </location>
</feature>
<accession>A0ABW8K5F4</accession>
<proteinExistence type="predicted"/>
<comment type="caution">
    <text evidence="4">The sequence shown here is derived from an EMBL/GenBank/DDBJ whole genome shotgun (WGS) entry which is preliminary data.</text>
</comment>
<dbReference type="InterPro" id="IPR029058">
    <property type="entry name" value="AB_hydrolase_fold"/>
</dbReference>
<keyword evidence="5" id="KW-1185">Reference proteome</keyword>
<sequence>MNIRVRASVLLAISLWLSPLARAADVGLSDRDWNLQADTALRAKLDAADAYLHYPERIRDTWLPPQWLRDGERFVTWAATGPHHGGWVMVNARTGESTPVPMPDTLRNELAGSAGKADPPPMQPLFALTPDQRRIVFRNGNKVAALGLADRRVETVAANDAMALGLSRDSAWSPEARILATPRGDGFALIDRDGKVRLAREAGKDETWELPGKGWSPEGRKFAVWRVDNRNVHTIPIVDTSDALEKVTMVPYAKSGTPLPRRELYVADPAGGTMKLAMTLPADTYGWLAAWRPDGSEMLVLQLSRDGKRLDLLAVNGDWKSRLVLREERPRSFVGGLDFAMDGWKQQLLPLADGKRFVWMSERDGWRHAYLYDYTGKLLRQITRGNFPVHQVLAETPEHDGLLIQASAEPDTPYERFPYRVSLSDNPMVRLASSPGIHRLFPSPSGRYFVDGYSSRTQPRIWAVAAIDGSSTFRYAQADASALAGIHYQPPEPFTALAADGTTRLYGVIYKPWDFDSNKHYAVIDCIYGGPFTTVVPWSSVGSVESLVAGALAQMGFITVVLDARGSPGRGKAFQDANYGRIGQTEIPDHVAALKQIAVRRPYMDLNRAGIVGHSWGGYFALRGMLTAPDFFKAGYAGAPGAFEEEAIINEPYLGLPGQHPASYRDGSNMLIAANLRGTLRLMHGTADVNAPFSTTLRMIDALIKAGKRFELLVMPGETHSPEDQARRYYYDDVRLFFLRTLGGPE</sequence>
<dbReference type="EMBL" id="JADIKD010000009">
    <property type="protein sequence ID" value="MFK2917376.1"/>
    <property type="molecule type" value="Genomic_DNA"/>
</dbReference>
<feature type="domain" description="Peptidase S9 prolyl oligopeptidase catalytic" evidence="2">
    <location>
        <begin position="551"/>
        <end position="743"/>
    </location>
</feature>
<dbReference type="InterPro" id="IPR002469">
    <property type="entry name" value="Peptidase_S9B_N"/>
</dbReference>
<organism evidence="4 5">
    <name type="scientific">Dyella koreensis</name>
    <dbReference type="NCBI Taxonomy" id="311235"/>
    <lineage>
        <taxon>Bacteria</taxon>
        <taxon>Pseudomonadati</taxon>
        <taxon>Pseudomonadota</taxon>
        <taxon>Gammaproteobacteria</taxon>
        <taxon>Lysobacterales</taxon>
        <taxon>Rhodanobacteraceae</taxon>
        <taxon>Dyella</taxon>
    </lineage>
</organism>
<evidence type="ECO:0000256" key="1">
    <source>
        <dbReference type="SAM" id="SignalP"/>
    </source>
</evidence>
<dbReference type="PANTHER" id="PTHR11731">
    <property type="entry name" value="PROTEASE FAMILY S9B,C DIPEPTIDYL-PEPTIDASE IV-RELATED"/>
    <property type="match status" value="1"/>
</dbReference>
<reference evidence="4 5" key="1">
    <citation type="submission" date="2020-10" db="EMBL/GenBank/DDBJ databases">
        <title>Phylogeny of dyella-like bacteria.</title>
        <authorList>
            <person name="Fu J."/>
        </authorList>
    </citation>
    <scope>NUCLEOTIDE SEQUENCE [LARGE SCALE GENOMIC DNA]</scope>
    <source>
        <strain evidence="4 5">BB4</strain>
    </source>
</reference>
<dbReference type="Proteomes" id="UP001620408">
    <property type="component" value="Unassembled WGS sequence"/>
</dbReference>
<evidence type="ECO:0000259" key="2">
    <source>
        <dbReference type="Pfam" id="PF00326"/>
    </source>
</evidence>
<keyword evidence="1" id="KW-0732">Signal</keyword>
<gene>
    <name evidence="4" type="ORF">ISS97_08880</name>
</gene>
<dbReference type="Pfam" id="PF00930">
    <property type="entry name" value="DPPIV_N"/>
    <property type="match status" value="1"/>
</dbReference>
<dbReference type="Pfam" id="PF00326">
    <property type="entry name" value="Peptidase_S9"/>
    <property type="match status" value="1"/>
</dbReference>
<dbReference type="SUPFAM" id="SSF53474">
    <property type="entry name" value="alpha/beta-Hydrolases"/>
    <property type="match status" value="1"/>
</dbReference>
<evidence type="ECO:0000313" key="5">
    <source>
        <dbReference type="Proteomes" id="UP001620408"/>
    </source>
</evidence>
<dbReference type="InterPro" id="IPR050278">
    <property type="entry name" value="Serine_Prot_S9B/DPPIV"/>
</dbReference>
<dbReference type="InterPro" id="IPR001375">
    <property type="entry name" value="Peptidase_S9_cat"/>
</dbReference>